<dbReference type="OrthoDB" id="1121664at2"/>
<evidence type="ECO:0008006" key="3">
    <source>
        <dbReference type="Google" id="ProtNLM"/>
    </source>
</evidence>
<dbReference type="EMBL" id="AP018042">
    <property type="protein sequence ID" value="BAX80863.1"/>
    <property type="molecule type" value="Genomic_DNA"/>
</dbReference>
<dbReference type="RefSeq" id="WP_145957627.1">
    <property type="nucleotide sequence ID" value="NZ_AP018042.1"/>
</dbReference>
<dbReference type="Proteomes" id="UP000218267">
    <property type="component" value="Chromosome"/>
</dbReference>
<proteinExistence type="predicted"/>
<name>A0A1Y1CLD5_9BACT</name>
<evidence type="ECO:0000313" key="2">
    <source>
        <dbReference type="Proteomes" id="UP000218267"/>
    </source>
</evidence>
<protein>
    <recommendedName>
        <fullName evidence="3">HTH cro/C1-type domain-containing protein</fullName>
    </recommendedName>
</protein>
<keyword evidence="2" id="KW-1185">Reference proteome</keyword>
<organism evidence="1 2">
    <name type="scientific">Labilibaculum antarcticum</name>
    <dbReference type="NCBI Taxonomy" id="1717717"/>
    <lineage>
        <taxon>Bacteria</taxon>
        <taxon>Pseudomonadati</taxon>
        <taxon>Bacteroidota</taxon>
        <taxon>Bacteroidia</taxon>
        <taxon>Marinilabiliales</taxon>
        <taxon>Marinifilaceae</taxon>
        <taxon>Labilibaculum</taxon>
    </lineage>
</organism>
<dbReference type="KEGG" id="mbas:ALGA_2541"/>
<accession>A0A1Y1CLD5</accession>
<sequence>MTTNKMTPINELILSEMKKQEVSISAMAKKLDLSVNATYNALKKPSIYTDRLAEISEILQVNFFKILAGQLNIENPINPQLEKLTTENTTLKEVIGLLGGNK</sequence>
<reference evidence="1 2" key="1">
    <citation type="journal article" date="2018" name="Mar. Genomics">
        <title>Complete genome sequence of Marinifilaceae bacterium strain SPP2, isolated from the Antarctic marine sediment.</title>
        <authorList>
            <person name="Watanabe M."/>
            <person name="Kojima H."/>
            <person name="Fukui M."/>
        </authorList>
    </citation>
    <scope>NUCLEOTIDE SEQUENCE [LARGE SCALE GENOMIC DNA]</scope>
    <source>
        <strain evidence="1 2">SPP2</strain>
    </source>
</reference>
<reference evidence="2" key="2">
    <citation type="journal article" date="2020" name="Antonie Van Leeuwenhoek">
        <title>Labilibaculum antarcticum sp. nov., a novel facultative anaerobic, psychrotorelant bacterium isolated from marine sediment of Antarctica.</title>
        <authorList>
            <person name="Watanabe M."/>
            <person name="Kojima H."/>
            <person name="Fukui M."/>
        </authorList>
    </citation>
    <scope>NUCLEOTIDE SEQUENCE [LARGE SCALE GENOMIC DNA]</scope>
    <source>
        <strain evidence="2">SPP2</strain>
    </source>
</reference>
<dbReference type="AlphaFoldDB" id="A0A1Y1CLD5"/>
<evidence type="ECO:0000313" key="1">
    <source>
        <dbReference type="EMBL" id="BAX80863.1"/>
    </source>
</evidence>
<gene>
    <name evidence="1" type="ORF">ALGA_2541</name>
</gene>